<dbReference type="Proteomes" id="UP000036771">
    <property type="component" value="Unassembled WGS sequence"/>
</dbReference>
<dbReference type="PRINTS" id="PR00662">
    <property type="entry name" value="G6PISOMERASE"/>
</dbReference>
<organism evidence="9 10">
    <name type="scientific">Caedimonas varicaedens</name>
    <dbReference type="NCBI Taxonomy" id="1629334"/>
    <lineage>
        <taxon>Bacteria</taxon>
        <taxon>Pseudomonadati</taxon>
        <taxon>Pseudomonadota</taxon>
        <taxon>Alphaproteobacteria</taxon>
        <taxon>Holosporales</taxon>
        <taxon>Caedimonadaceae</taxon>
        <taxon>Caedimonas</taxon>
    </lineage>
</organism>
<evidence type="ECO:0000313" key="10">
    <source>
        <dbReference type="Proteomes" id="UP000036771"/>
    </source>
</evidence>
<dbReference type="InterPro" id="IPR018189">
    <property type="entry name" value="Phosphoglucose_isomerase_CS"/>
</dbReference>
<keyword evidence="5 8" id="KW-0324">Glycolysis</keyword>
<dbReference type="PROSITE" id="PS00174">
    <property type="entry name" value="P_GLUCOSE_ISOMERASE_2"/>
    <property type="match status" value="1"/>
</dbReference>
<keyword evidence="4 8" id="KW-0312">Gluconeogenesis</keyword>
<evidence type="ECO:0000256" key="3">
    <source>
        <dbReference type="ARBA" id="ARBA00011952"/>
    </source>
</evidence>
<dbReference type="Gene3D" id="3.40.50.10490">
    <property type="entry name" value="Glucose-6-phosphate isomerase like protein, domain 1"/>
    <property type="match status" value="2"/>
</dbReference>
<dbReference type="EMBL" id="BBVC01000063">
    <property type="protein sequence ID" value="GAO98497.1"/>
    <property type="molecule type" value="Genomic_DNA"/>
</dbReference>
<dbReference type="PANTHER" id="PTHR11469">
    <property type="entry name" value="GLUCOSE-6-PHOSPHATE ISOMERASE"/>
    <property type="match status" value="1"/>
</dbReference>
<dbReference type="AlphaFoldDB" id="A0A0K8MDG5"/>
<dbReference type="UniPathway" id="UPA00109">
    <property type="reaction ID" value="UER00181"/>
</dbReference>
<gene>
    <name evidence="9" type="primary">pgi</name>
    <name evidence="9" type="ORF">Cva_01159</name>
</gene>
<dbReference type="PROSITE" id="PS51463">
    <property type="entry name" value="P_GLUCOSE_ISOMERASE_3"/>
    <property type="match status" value="1"/>
</dbReference>
<dbReference type="InterPro" id="IPR035482">
    <property type="entry name" value="SIS_PGI_2"/>
</dbReference>
<dbReference type="GO" id="GO:0004347">
    <property type="term" value="F:glucose-6-phosphate isomerase activity"/>
    <property type="evidence" value="ECO:0007669"/>
    <property type="project" value="UniProtKB-EC"/>
</dbReference>
<dbReference type="GO" id="GO:0048029">
    <property type="term" value="F:monosaccharide binding"/>
    <property type="evidence" value="ECO:0007669"/>
    <property type="project" value="TreeGrafter"/>
</dbReference>
<dbReference type="GO" id="GO:0097367">
    <property type="term" value="F:carbohydrate derivative binding"/>
    <property type="evidence" value="ECO:0007669"/>
    <property type="project" value="InterPro"/>
</dbReference>
<reference evidence="9 10" key="1">
    <citation type="submission" date="2015-03" db="EMBL/GenBank/DDBJ databases">
        <title>Caedibacter varicaedens, whole genome shotgun sequence.</title>
        <authorList>
            <person name="Suzuki H."/>
            <person name="Dapper A.L."/>
            <person name="Gibson A.K."/>
            <person name="Jackson C."/>
            <person name="Lee H."/>
            <person name="Pejaver V.R."/>
            <person name="Doak T."/>
            <person name="Lynch M."/>
        </authorList>
    </citation>
    <scope>NUCLEOTIDE SEQUENCE [LARGE SCALE GENOMIC DNA]</scope>
</reference>
<evidence type="ECO:0000256" key="4">
    <source>
        <dbReference type="ARBA" id="ARBA00022432"/>
    </source>
</evidence>
<keyword evidence="10" id="KW-1185">Reference proteome</keyword>
<evidence type="ECO:0000256" key="2">
    <source>
        <dbReference type="ARBA" id="ARBA00006604"/>
    </source>
</evidence>
<accession>A0A0K8MDG5</accession>
<dbReference type="STRING" id="1629334.Cva_01159"/>
<dbReference type="InterPro" id="IPR001672">
    <property type="entry name" value="G6P_Isomerase"/>
</dbReference>
<proteinExistence type="inferred from homology"/>
<comment type="similarity">
    <text evidence="2 8">Belongs to the GPI family.</text>
</comment>
<evidence type="ECO:0000313" key="9">
    <source>
        <dbReference type="EMBL" id="GAO98497.1"/>
    </source>
</evidence>
<keyword evidence="6 8" id="KW-0413">Isomerase</keyword>
<dbReference type="EC" id="5.3.1.9" evidence="3 8"/>
<evidence type="ECO:0000256" key="7">
    <source>
        <dbReference type="ARBA" id="ARBA00029321"/>
    </source>
</evidence>
<dbReference type="InterPro" id="IPR046348">
    <property type="entry name" value="SIS_dom_sf"/>
</dbReference>
<dbReference type="CDD" id="cd05016">
    <property type="entry name" value="SIS_PGI_2"/>
    <property type="match status" value="1"/>
</dbReference>
<evidence type="ECO:0000256" key="6">
    <source>
        <dbReference type="ARBA" id="ARBA00023235"/>
    </source>
</evidence>
<dbReference type="GO" id="GO:0006094">
    <property type="term" value="P:gluconeogenesis"/>
    <property type="evidence" value="ECO:0007669"/>
    <property type="project" value="UniProtKB-KW"/>
</dbReference>
<dbReference type="SUPFAM" id="SSF53697">
    <property type="entry name" value="SIS domain"/>
    <property type="match status" value="1"/>
</dbReference>
<dbReference type="OrthoDB" id="140919at2"/>
<comment type="pathway">
    <text evidence="1 8">Carbohydrate degradation; glycolysis; D-glyceraldehyde 3-phosphate and glycerone phosphate from D-glucose: step 2/4.</text>
</comment>
<comment type="catalytic activity">
    <reaction evidence="7 8">
        <text>alpha-D-glucose 6-phosphate = beta-D-fructose 6-phosphate</text>
        <dbReference type="Rhea" id="RHEA:11816"/>
        <dbReference type="ChEBI" id="CHEBI:57634"/>
        <dbReference type="ChEBI" id="CHEBI:58225"/>
        <dbReference type="EC" id="5.3.1.9"/>
    </reaction>
</comment>
<dbReference type="Pfam" id="PF00342">
    <property type="entry name" value="PGI"/>
    <property type="match status" value="1"/>
</dbReference>
<dbReference type="CDD" id="cd05015">
    <property type="entry name" value="SIS_PGI_1"/>
    <property type="match status" value="1"/>
</dbReference>
<evidence type="ECO:0000256" key="5">
    <source>
        <dbReference type="ARBA" id="ARBA00023152"/>
    </source>
</evidence>
<dbReference type="GO" id="GO:0006096">
    <property type="term" value="P:glycolytic process"/>
    <property type="evidence" value="ECO:0007669"/>
    <property type="project" value="UniProtKB-UniPathway"/>
</dbReference>
<dbReference type="GO" id="GO:0005829">
    <property type="term" value="C:cytosol"/>
    <property type="evidence" value="ECO:0007669"/>
    <property type="project" value="TreeGrafter"/>
</dbReference>
<dbReference type="GO" id="GO:0051156">
    <property type="term" value="P:glucose 6-phosphate metabolic process"/>
    <property type="evidence" value="ECO:0007669"/>
    <property type="project" value="TreeGrafter"/>
</dbReference>
<evidence type="ECO:0000256" key="1">
    <source>
        <dbReference type="ARBA" id="ARBA00004926"/>
    </source>
</evidence>
<protein>
    <recommendedName>
        <fullName evidence="3 8">Glucose-6-phosphate isomerase</fullName>
        <ecNumber evidence="3 8">5.3.1.9</ecNumber>
    </recommendedName>
</protein>
<evidence type="ECO:0000256" key="8">
    <source>
        <dbReference type="RuleBase" id="RU000612"/>
    </source>
</evidence>
<dbReference type="InterPro" id="IPR035476">
    <property type="entry name" value="SIS_PGI_1"/>
</dbReference>
<dbReference type="PANTHER" id="PTHR11469:SF1">
    <property type="entry name" value="GLUCOSE-6-PHOSPHATE ISOMERASE"/>
    <property type="match status" value="1"/>
</dbReference>
<name>A0A0K8MDG5_9PROT</name>
<sequence length="415" mass="46558">MAIHSISMLLSDVLHEWTLSPEYVSLLEKAIAGFEEIQQEQKKGQHPFLDSVYKSDDLIFIGEIAHKWCQDFKTLVVLGTGGSSLGAQTLCALKQSVFHQTSSCRVLFMDNIDPHTFESLFSSLDFQKTGFLAISKSGTTAETLCQLLTVLPRYTLPEMKKHIFILTEPKLSPLRQIAEQYGLECFDHPLGVGGRFSVFANVGLLPSAIAGIDIKRVRQGACQVLDNPLSALEGAVLTVMAAYKGYSQNVLMPYIDRLYYFTFWFRQLWAESLGKKGQGTTPLNALGTVDQHSQLQLYLDGPRDKFFTLICTNVQQKGMKVEIPQGIKDLDYFSQKTMGDLMIAEQRATAETLMNKKCPTRIFSIPELNEEVMGELLMYYMLETMIAAKLLNINAFDQPAVEEGKILTRTYLKGN</sequence>
<comment type="caution">
    <text evidence="9">The sequence shown here is derived from an EMBL/GenBank/DDBJ whole genome shotgun (WGS) entry which is preliminary data.</text>
</comment>